<keyword evidence="2" id="KW-1185">Reference proteome</keyword>
<reference evidence="1 2" key="1">
    <citation type="journal article" date="2022" name="New Phytol.">
        <title>Ecological generalism drives hyperdiversity of secondary metabolite gene clusters in xylarialean endophytes.</title>
        <authorList>
            <person name="Franco M.E.E."/>
            <person name="Wisecaver J.H."/>
            <person name="Arnold A.E."/>
            <person name="Ju Y.M."/>
            <person name="Slot J.C."/>
            <person name="Ahrendt S."/>
            <person name="Moore L.P."/>
            <person name="Eastman K.E."/>
            <person name="Scott K."/>
            <person name="Konkel Z."/>
            <person name="Mondo S.J."/>
            <person name="Kuo A."/>
            <person name="Hayes R.D."/>
            <person name="Haridas S."/>
            <person name="Andreopoulos B."/>
            <person name="Riley R."/>
            <person name="LaButti K."/>
            <person name="Pangilinan J."/>
            <person name="Lipzen A."/>
            <person name="Amirebrahimi M."/>
            <person name="Yan J."/>
            <person name="Adam C."/>
            <person name="Keymanesh K."/>
            <person name="Ng V."/>
            <person name="Louie K."/>
            <person name="Northen T."/>
            <person name="Drula E."/>
            <person name="Henrissat B."/>
            <person name="Hsieh H.M."/>
            <person name="Youens-Clark K."/>
            <person name="Lutzoni F."/>
            <person name="Miadlikowska J."/>
            <person name="Eastwood D.C."/>
            <person name="Hamelin R.C."/>
            <person name="Grigoriev I.V."/>
            <person name="U'Ren J.M."/>
        </authorList>
    </citation>
    <scope>NUCLEOTIDE SEQUENCE [LARGE SCALE GENOMIC DNA]</scope>
    <source>
        <strain evidence="1 2">ER1909</strain>
    </source>
</reference>
<dbReference type="EMBL" id="MU394444">
    <property type="protein sequence ID" value="KAI6080435.1"/>
    <property type="molecule type" value="Genomic_DNA"/>
</dbReference>
<organism evidence="1 2">
    <name type="scientific">Hypoxylon rubiginosum</name>
    <dbReference type="NCBI Taxonomy" id="110542"/>
    <lineage>
        <taxon>Eukaryota</taxon>
        <taxon>Fungi</taxon>
        <taxon>Dikarya</taxon>
        <taxon>Ascomycota</taxon>
        <taxon>Pezizomycotina</taxon>
        <taxon>Sordariomycetes</taxon>
        <taxon>Xylariomycetidae</taxon>
        <taxon>Xylariales</taxon>
        <taxon>Hypoxylaceae</taxon>
        <taxon>Hypoxylon</taxon>
    </lineage>
</organism>
<sequence length="540" mass="59501">MVGKVWSEAEEKYFWRNAVERSAKRTGINRASPELSWDQLATEMNIAMMRQGTKRREYTATGLFEHYFQNIEGQRTSPNAVLYVNEYLEKLGPEYSREAKAKGKAKEKAKPKPRRTRQNHPKTIADLPSVSRGVCRRFAASLLTSSTTNGPVASLPSPSATTPAPVKDEAEYLSSSPNARRPATAPRPFRPIVPAPCTSRISKPSTTTGSTCNSASIQWGYQTGKLPNLAPSSNLVPSSSAKYMPAPIQPAASSFPTPPYTSTHCMANPSTYQTQSETPNASEYTLRESRAVNPYHGMGYQMSQQNMSMQPPAYNSYQYQSSYAPRQHHGLEYQTSKYSSEQSSSGSTSPDIYSAASILTNFATSRPESTQSYLAQNTGMNTYRSNYQWNQQPGPLPSPHEPYPKTSTAPNSSHFRISPPSQTVPDDTVEEGLFVEDDEDNEQNGTPTDHHRGTNGKSPVDNEAVIDSIEVADAQGDGSTTPRGREEKAPEYSNRAVAQAYAQAIDKKRALHEWMDFSSESLDYDDVNDGDYVPGMSLAC</sequence>
<name>A0ACC0CJD8_9PEZI</name>
<protein>
    <submittedName>
        <fullName evidence="1">Uncharacterized protein</fullName>
    </submittedName>
</protein>
<accession>A0ACC0CJD8</accession>
<proteinExistence type="predicted"/>
<comment type="caution">
    <text evidence="1">The sequence shown here is derived from an EMBL/GenBank/DDBJ whole genome shotgun (WGS) entry which is preliminary data.</text>
</comment>
<dbReference type="Proteomes" id="UP001497680">
    <property type="component" value="Unassembled WGS sequence"/>
</dbReference>
<gene>
    <name evidence="1" type="ORF">F4821DRAFT_276038</name>
</gene>
<evidence type="ECO:0000313" key="1">
    <source>
        <dbReference type="EMBL" id="KAI6080435.1"/>
    </source>
</evidence>
<evidence type="ECO:0000313" key="2">
    <source>
        <dbReference type="Proteomes" id="UP001497680"/>
    </source>
</evidence>